<protein>
    <recommendedName>
        <fullName evidence="3">Cyclin-dependent kinase 2-interacting protein</fullName>
    </recommendedName>
</protein>
<evidence type="ECO:0008006" key="3">
    <source>
        <dbReference type="Google" id="ProtNLM"/>
    </source>
</evidence>
<evidence type="ECO:0000313" key="1">
    <source>
        <dbReference type="EMBL" id="KAG7308624.1"/>
    </source>
</evidence>
<accession>A0ABQ7QUC2</accession>
<keyword evidence="2" id="KW-1185">Reference proteome</keyword>
<dbReference type="Proteomes" id="UP000823941">
    <property type="component" value="Chromosome 8"/>
</dbReference>
<sequence length="215" mass="24477">MSVTPSKAALSLINNFKPSKELTTPNKDANCMQRTVFKHIEALHQLLVEWITKRNSTTLPCKTITKLKGPKNVTEDCDYDEYPPELESRTTALVCALDFFTGVVERMEKITKQLKAALKLFPSDSPVTCSWLPHMIEDEANRMLECLQKELQIKQIVTENIAHTTDKSLLSLYATAWDLEAYFSVETFAYLFVEFGMSPLRNDITPQKSSPDSRH</sequence>
<organism evidence="1 2">
    <name type="scientific">Plutella xylostella</name>
    <name type="common">Diamondback moth</name>
    <name type="synonym">Plutella maculipennis</name>
    <dbReference type="NCBI Taxonomy" id="51655"/>
    <lineage>
        <taxon>Eukaryota</taxon>
        <taxon>Metazoa</taxon>
        <taxon>Ecdysozoa</taxon>
        <taxon>Arthropoda</taxon>
        <taxon>Hexapoda</taxon>
        <taxon>Insecta</taxon>
        <taxon>Pterygota</taxon>
        <taxon>Neoptera</taxon>
        <taxon>Endopterygota</taxon>
        <taxon>Lepidoptera</taxon>
        <taxon>Glossata</taxon>
        <taxon>Ditrysia</taxon>
        <taxon>Yponomeutoidea</taxon>
        <taxon>Plutellidae</taxon>
        <taxon>Plutella</taxon>
    </lineage>
</organism>
<name>A0ABQ7QUC2_PLUXY</name>
<evidence type="ECO:0000313" key="2">
    <source>
        <dbReference type="Proteomes" id="UP000823941"/>
    </source>
</evidence>
<dbReference type="EMBL" id="JAHIBW010000008">
    <property type="protein sequence ID" value="KAG7308624.1"/>
    <property type="molecule type" value="Genomic_DNA"/>
</dbReference>
<reference evidence="1 2" key="1">
    <citation type="submission" date="2021-06" db="EMBL/GenBank/DDBJ databases">
        <title>A haploid diamondback moth (Plutella xylostella L.) genome assembly resolves 31 chromosomes and identifies a diamide resistance mutation.</title>
        <authorList>
            <person name="Ward C.M."/>
            <person name="Perry K.D."/>
            <person name="Baker G."/>
            <person name="Powis K."/>
            <person name="Heckel D.G."/>
            <person name="Baxter S.W."/>
        </authorList>
    </citation>
    <scope>NUCLEOTIDE SEQUENCE [LARGE SCALE GENOMIC DNA]</scope>
    <source>
        <strain evidence="1 2">LV</strain>
        <tissue evidence="1">Single pupa</tissue>
    </source>
</reference>
<gene>
    <name evidence="1" type="ORF">JYU34_005846</name>
</gene>
<proteinExistence type="predicted"/>
<comment type="caution">
    <text evidence="1">The sequence shown here is derived from an EMBL/GenBank/DDBJ whole genome shotgun (WGS) entry which is preliminary data.</text>
</comment>